<dbReference type="Proteomes" id="UP000288859">
    <property type="component" value="Unassembled WGS sequence"/>
</dbReference>
<feature type="region of interest" description="Disordered" evidence="1">
    <location>
        <begin position="17"/>
        <end position="59"/>
    </location>
</feature>
<feature type="region of interest" description="Disordered" evidence="1">
    <location>
        <begin position="730"/>
        <end position="750"/>
    </location>
</feature>
<organism evidence="2 3">
    <name type="scientific">Exophiala mesophila</name>
    <name type="common">Black yeast-like fungus</name>
    <dbReference type="NCBI Taxonomy" id="212818"/>
    <lineage>
        <taxon>Eukaryota</taxon>
        <taxon>Fungi</taxon>
        <taxon>Dikarya</taxon>
        <taxon>Ascomycota</taxon>
        <taxon>Pezizomycotina</taxon>
        <taxon>Eurotiomycetes</taxon>
        <taxon>Chaetothyriomycetidae</taxon>
        <taxon>Chaetothyriales</taxon>
        <taxon>Herpotrichiellaceae</taxon>
        <taxon>Exophiala</taxon>
    </lineage>
</organism>
<feature type="region of interest" description="Disordered" evidence="1">
    <location>
        <begin position="284"/>
        <end position="323"/>
    </location>
</feature>
<evidence type="ECO:0008006" key="4">
    <source>
        <dbReference type="Google" id="ProtNLM"/>
    </source>
</evidence>
<gene>
    <name evidence="2" type="ORF">B0A52_06676</name>
</gene>
<dbReference type="OrthoDB" id="4194555at2759"/>
<feature type="region of interest" description="Disordered" evidence="1">
    <location>
        <begin position="221"/>
        <end position="263"/>
    </location>
</feature>
<feature type="compositionally biased region" description="Polar residues" evidence="1">
    <location>
        <begin position="165"/>
        <end position="185"/>
    </location>
</feature>
<feature type="compositionally biased region" description="Polar residues" evidence="1">
    <location>
        <begin position="356"/>
        <end position="371"/>
    </location>
</feature>
<feature type="region of interest" description="Disordered" evidence="1">
    <location>
        <begin position="155"/>
        <end position="206"/>
    </location>
</feature>
<sequence>MTLRRHERIHGDHEIDIFPAPRDNVQPDLTSPMRANTSHQLRNKPPQNPPPSSDLRPFKPLHPVFTDFGPQSLTNYLRSQISSSRSEVAPSLSHFPDQQLYSSAFSTSDRLRAFIHGASLPLSNASNNRTQIYGYMQATSSFSGQLRRSSRLLEKNRRVKEPTAKPSTLDFSRPTRTSDVTSDTEIVSPGPSERSNFEHHTRSRRKVGRVVNTALEELSSSRKPIAGIKEIHRPRKEPSGRISHQHVQPPNDIPDEDSPTLDYGVQPSSSLIQVDLTTLINDVEQPCSNNPQEEGVHRDLGSPAVSETSLHSAEQPDSQAHELTPTQAPELIFPYPYHHIVPELFPRSILTNFLSNPRTVQTGPSTKVTENSQDDDARNNAPWRKKSLPLFPRSPPPSSTIAPNQFDLSVLSGDPSDYHDRPPRVMLEAFSMDLWIVVASYLCTNDIKNLRLTCKSIATSLAEIQLRNVVVNFGESFFRGARTSHDANDAVLPPDSMFHTHGHNFNQFGIAFEYDLHGLAHAHPKIIEKEQDAWFGKFTWPTKEYPRFPALQATEDLVDNNSPLLKEAFKYITKASELGLCITSGHGWLEGPDISDLALLNQRATKGSRIFGKTFKGEDIWQTFGRNEYFKWAQQNTLNAVTRELLDTASPPKQVATEQLRFIDNFVIREMDSFTVQHDQPDFDITAHVGGAPSNQQNNPAHFIPPVNIQQGHANAVLSLQTLARNAQFPRARARSARSTRPSDEGQTGQWPLIFNGFNVAAEVGGLCGFVQSQTGNPKSSPLRPGSLTEAQAQWLMETLWAQRAFLSAYTTAIITNRPNFANIHTFRISKLSSGLLPSLEQNEFWSSLPGLRKLEILISPDWRQEHTTGDRAFQKSMAIPPHKAAQRFTEFLRSFVVPLERLHSITVGYSDGGEHAVGMFARNQNVLPAPIVENPADWLTTPRSGKTSNITKFDHIRDLKFENCWLSPRMLREFMHQSCDTSLHSLTLDSVSLLTSHDPSIDQPQTTIFSNLQCQYPRDMWAKEIIPHGASWTQTLDTITPGVTLIDHKYKMGLIDEKIQPKQERSFRGHVQKIHLNSCGYVKITLPSNIKATTFHQLSAVTHAVPPSDSGIKYRKDYFFAGRALGSGLTDSVWRFEDEPRGGGAGNVSRWTNETDSENASFMMSKSGPKGVPYPWLGTLTQCVHPIEQRVLEEAWGIKFGWGDTLDRWAAVEDGFYEGGTGRFSGTLQR</sequence>
<name>A0A438N1N9_EXOME</name>
<evidence type="ECO:0000313" key="2">
    <source>
        <dbReference type="EMBL" id="RVX69612.1"/>
    </source>
</evidence>
<dbReference type="EMBL" id="NAJM01000028">
    <property type="protein sequence ID" value="RVX69612.1"/>
    <property type="molecule type" value="Genomic_DNA"/>
</dbReference>
<evidence type="ECO:0000256" key="1">
    <source>
        <dbReference type="SAM" id="MobiDB-lite"/>
    </source>
</evidence>
<evidence type="ECO:0000313" key="3">
    <source>
        <dbReference type="Proteomes" id="UP000288859"/>
    </source>
</evidence>
<feature type="compositionally biased region" description="Polar residues" evidence="1">
    <location>
        <begin position="27"/>
        <end position="40"/>
    </location>
</feature>
<dbReference type="VEuPathDB" id="FungiDB:PV10_03608"/>
<proteinExistence type="predicted"/>
<comment type="caution">
    <text evidence="2">The sequence shown here is derived from an EMBL/GenBank/DDBJ whole genome shotgun (WGS) entry which is preliminary data.</text>
</comment>
<protein>
    <recommendedName>
        <fullName evidence="4">F-box domain-containing protein</fullName>
    </recommendedName>
</protein>
<feature type="region of interest" description="Disordered" evidence="1">
    <location>
        <begin position="356"/>
        <end position="404"/>
    </location>
</feature>
<dbReference type="AlphaFoldDB" id="A0A438N1N9"/>
<reference evidence="2 3" key="1">
    <citation type="submission" date="2017-03" db="EMBL/GenBank/DDBJ databases">
        <title>Genomes of endolithic fungi from Antarctica.</title>
        <authorList>
            <person name="Coleine C."/>
            <person name="Masonjones S."/>
            <person name="Stajich J.E."/>
        </authorList>
    </citation>
    <scope>NUCLEOTIDE SEQUENCE [LARGE SCALE GENOMIC DNA]</scope>
    <source>
        <strain evidence="2 3">CCFEE 6314</strain>
    </source>
</reference>
<feature type="compositionally biased region" description="Polar residues" evidence="1">
    <location>
        <begin position="305"/>
        <end position="318"/>
    </location>
</feature>
<accession>A0A438N1N9</accession>